<dbReference type="KEGG" id="aup:AsAng_0036200"/>
<proteinExistence type="predicted"/>
<organism evidence="1 2">
    <name type="scientific">Aureispira anguillae</name>
    <dbReference type="NCBI Taxonomy" id="2864201"/>
    <lineage>
        <taxon>Bacteria</taxon>
        <taxon>Pseudomonadati</taxon>
        <taxon>Bacteroidota</taxon>
        <taxon>Saprospiria</taxon>
        <taxon>Saprospirales</taxon>
        <taxon>Saprospiraceae</taxon>
        <taxon>Aureispira</taxon>
    </lineage>
</organism>
<gene>
    <name evidence="1" type="ORF">AsAng_0036200</name>
</gene>
<name>A0A916DUW6_9BACT</name>
<protein>
    <submittedName>
        <fullName evidence="1">Uncharacterized protein</fullName>
    </submittedName>
</protein>
<dbReference type="AlphaFoldDB" id="A0A916DUW6"/>
<sequence>MCFSAFKIAEFPTKNLIKILSLQGKSFLLTSNSQLGAIRYRTQGL</sequence>
<evidence type="ECO:0000313" key="2">
    <source>
        <dbReference type="Proteomes" id="UP001060919"/>
    </source>
</evidence>
<dbReference type="Proteomes" id="UP001060919">
    <property type="component" value="Chromosome"/>
</dbReference>
<dbReference type="EMBL" id="AP026867">
    <property type="protein sequence ID" value="BDS12895.1"/>
    <property type="molecule type" value="Genomic_DNA"/>
</dbReference>
<accession>A0A916DUW6</accession>
<reference evidence="1" key="1">
    <citation type="submission" date="2022-09" db="EMBL/GenBank/DDBJ databases">
        <title>Aureispira anguillicida sp. nov., isolated from Leptocephalus of Japanese eel Anguilla japonica.</title>
        <authorList>
            <person name="Yuasa K."/>
            <person name="Mekata T."/>
            <person name="Ikunari K."/>
        </authorList>
    </citation>
    <scope>NUCLEOTIDE SEQUENCE</scope>
    <source>
        <strain evidence="1">EL160426</strain>
    </source>
</reference>
<keyword evidence="2" id="KW-1185">Reference proteome</keyword>
<evidence type="ECO:0000313" key="1">
    <source>
        <dbReference type="EMBL" id="BDS12895.1"/>
    </source>
</evidence>